<sequence>MPSLTQENRVRRFTYWLLIVAGIYTLVPFLALCFFNHPQADDFSFAMRDRALDYLTVFRQYYTNWTGRYFSTITLFRINPMISGSILLYRFYTLVLFFLFCGGLYFMLSTITRVALTKKMAIALSGLFFTLYLLQLPSPSEGFYFFSTYATYQLPNIMLMVMLALLFKFFQTQQTTAKKLYIGLMAVLIVAMVGSNEMALVITFTTIGFVTIVNLKNPKARPYLLVLIIVCVVSCLVAVLAPGNYNRMNEHPNGGKLVWSVVYAGFMTGLSFYRWLLPLLAASIVYISYFGLPLAEKLKNNRAFIVDLRLVALYFLVTIFLMNFAFAWSTGERATPRLENVIYFFFLFGWFYSLQVAIQNYSWVFTTNYSNSPIIPVFALLIFILSVLNIDNNISTAYIDLISGKATAYDKALNHRYASLKGSDCDSCIVAPLPAIPQTIYFADIISGSENSTERTDRIWINNGLASYMSKTAVFLSEPNPPVQDNLTSLRNAGKSTLREKSVIK</sequence>
<dbReference type="EMBL" id="JBEOKT010000001">
    <property type="protein sequence ID" value="MER2995993.1"/>
    <property type="molecule type" value="Genomic_DNA"/>
</dbReference>
<feature type="transmembrane region" description="Helical" evidence="1">
    <location>
        <begin position="12"/>
        <end position="37"/>
    </location>
</feature>
<evidence type="ECO:0000256" key="1">
    <source>
        <dbReference type="SAM" id="Phobius"/>
    </source>
</evidence>
<keyword evidence="3" id="KW-1185">Reference proteome</keyword>
<name>A0ABV1RNP6_9BACT</name>
<organism evidence="2 3">
    <name type="scientific">Pontibacter populi</name>
    <dbReference type="NCBI Taxonomy" id="890055"/>
    <lineage>
        <taxon>Bacteria</taxon>
        <taxon>Pseudomonadati</taxon>
        <taxon>Bacteroidota</taxon>
        <taxon>Cytophagia</taxon>
        <taxon>Cytophagales</taxon>
        <taxon>Hymenobacteraceae</taxon>
        <taxon>Pontibacter</taxon>
    </lineage>
</organism>
<feature type="transmembrane region" description="Helical" evidence="1">
    <location>
        <begin position="89"/>
        <end position="108"/>
    </location>
</feature>
<feature type="transmembrane region" description="Helical" evidence="1">
    <location>
        <begin position="373"/>
        <end position="390"/>
    </location>
</feature>
<feature type="transmembrane region" description="Helical" evidence="1">
    <location>
        <begin position="120"/>
        <end position="138"/>
    </location>
</feature>
<keyword evidence="1" id="KW-0472">Membrane</keyword>
<feature type="transmembrane region" description="Helical" evidence="1">
    <location>
        <begin position="223"/>
        <end position="245"/>
    </location>
</feature>
<dbReference type="RefSeq" id="WP_350410047.1">
    <property type="nucleotide sequence ID" value="NZ_JBEOKT010000001.1"/>
</dbReference>
<dbReference type="Pfam" id="PF19528">
    <property type="entry name" value="DUF6056"/>
    <property type="match status" value="1"/>
</dbReference>
<feature type="transmembrane region" description="Helical" evidence="1">
    <location>
        <begin position="150"/>
        <end position="170"/>
    </location>
</feature>
<evidence type="ECO:0000313" key="2">
    <source>
        <dbReference type="EMBL" id="MER2995993.1"/>
    </source>
</evidence>
<gene>
    <name evidence="2" type="ORF">ABS362_00460</name>
</gene>
<comment type="caution">
    <text evidence="2">The sequence shown here is derived from an EMBL/GenBank/DDBJ whole genome shotgun (WGS) entry which is preliminary data.</text>
</comment>
<evidence type="ECO:0000313" key="3">
    <source>
        <dbReference type="Proteomes" id="UP001476807"/>
    </source>
</evidence>
<feature type="transmembrane region" description="Helical" evidence="1">
    <location>
        <begin position="182"/>
        <end position="211"/>
    </location>
</feature>
<protein>
    <submittedName>
        <fullName evidence="2">DUF6056 family protein</fullName>
    </submittedName>
</protein>
<feature type="transmembrane region" description="Helical" evidence="1">
    <location>
        <begin position="341"/>
        <end position="361"/>
    </location>
</feature>
<accession>A0ABV1RNP6</accession>
<keyword evidence="1" id="KW-1133">Transmembrane helix</keyword>
<dbReference type="InterPro" id="IPR045691">
    <property type="entry name" value="DUF6056"/>
</dbReference>
<proteinExistence type="predicted"/>
<keyword evidence="1" id="KW-0812">Transmembrane</keyword>
<feature type="transmembrane region" description="Helical" evidence="1">
    <location>
        <begin position="310"/>
        <end position="329"/>
    </location>
</feature>
<feature type="transmembrane region" description="Helical" evidence="1">
    <location>
        <begin position="257"/>
        <end position="290"/>
    </location>
</feature>
<dbReference type="Proteomes" id="UP001476807">
    <property type="component" value="Unassembled WGS sequence"/>
</dbReference>
<reference evidence="2 3" key="1">
    <citation type="submission" date="2024-06" db="EMBL/GenBank/DDBJ databases">
        <title>Pontibacter populi HYL7-15.</title>
        <authorList>
            <person name="Kim M.K."/>
        </authorList>
    </citation>
    <scope>NUCLEOTIDE SEQUENCE [LARGE SCALE GENOMIC DNA]</scope>
    <source>
        <strain evidence="2 3">HYL7-15</strain>
    </source>
</reference>